<accession>A0AAV9XEU9</accession>
<dbReference type="EMBL" id="JAVHJO010000005">
    <property type="protein sequence ID" value="KAK6540466.1"/>
    <property type="molecule type" value="Genomic_DNA"/>
</dbReference>
<reference evidence="1 2" key="1">
    <citation type="submission" date="2019-10" db="EMBL/GenBank/DDBJ databases">
        <authorList>
            <person name="Palmer J.M."/>
        </authorList>
    </citation>
    <scope>NUCLEOTIDE SEQUENCE [LARGE SCALE GENOMIC DNA]</scope>
    <source>
        <strain evidence="1 2">TWF694</strain>
    </source>
</reference>
<organism evidence="1 2">
    <name type="scientific">Orbilia ellipsospora</name>
    <dbReference type="NCBI Taxonomy" id="2528407"/>
    <lineage>
        <taxon>Eukaryota</taxon>
        <taxon>Fungi</taxon>
        <taxon>Dikarya</taxon>
        <taxon>Ascomycota</taxon>
        <taxon>Pezizomycotina</taxon>
        <taxon>Orbiliomycetes</taxon>
        <taxon>Orbiliales</taxon>
        <taxon>Orbiliaceae</taxon>
        <taxon>Orbilia</taxon>
    </lineage>
</organism>
<name>A0AAV9XEU9_9PEZI</name>
<sequence length="323" mass="33808">MRATQFSTRVSQAKSDCNSIWVTTVTPPTFTVTSTSTISVITISTSHVAQTNTIHRTTTVLETQTSTVQVGVTSTKTVIAPSAKPLKHKRIVTDIVTSASLPAYASPCSNMSRFTSACVCIGVTTQFTVTAPSPSVTKTVSQTTTISQTISVTDTSFLTTTDVTTTQTFTTTTTVGSIATVSASKFKLSATVNGVVKYFSIVLAGTNLYYLQTNIATTADAAATFYIDPSGLLYSLDNGFQEAIGNAAGNINGGSFVRLINAITSANDAAISCAISDALVVTCSSPPGYNKFLVDTVKLTLYLNFPSSSTSSTAITLYAIPVF</sequence>
<dbReference type="AlphaFoldDB" id="A0AAV9XEU9"/>
<proteinExistence type="predicted"/>
<evidence type="ECO:0000313" key="2">
    <source>
        <dbReference type="Proteomes" id="UP001365542"/>
    </source>
</evidence>
<dbReference type="Proteomes" id="UP001365542">
    <property type="component" value="Unassembled WGS sequence"/>
</dbReference>
<evidence type="ECO:0000313" key="1">
    <source>
        <dbReference type="EMBL" id="KAK6540466.1"/>
    </source>
</evidence>
<keyword evidence="2" id="KW-1185">Reference proteome</keyword>
<gene>
    <name evidence="1" type="ORF">TWF694_009260</name>
</gene>
<comment type="caution">
    <text evidence="1">The sequence shown here is derived from an EMBL/GenBank/DDBJ whole genome shotgun (WGS) entry which is preliminary data.</text>
</comment>
<protein>
    <submittedName>
        <fullName evidence="1">Uncharacterized protein</fullName>
    </submittedName>
</protein>